<dbReference type="PATRIC" id="fig|947033.5.peg.1531"/>
<protein>
    <submittedName>
        <fullName evidence="2">Transmembrane protein</fullName>
    </submittedName>
</protein>
<evidence type="ECO:0000256" key="1">
    <source>
        <dbReference type="SAM" id="Phobius"/>
    </source>
</evidence>
<dbReference type="Proteomes" id="UP000054926">
    <property type="component" value="Unassembled WGS sequence"/>
</dbReference>
<feature type="transmembrane region" description="Helical" evidence="1">
    <location>
        <begin position="193"/>
        <end position="212"/>
    </location>
</feature>
<gene>
    <name evidence="2" type="ORF">Lste_1439</name>
</gene>
<evidence type="ECO:0000313" key="2">
    <source>
        <dbReference type="EMBL" id="KTD68281.1"/>
    </source>
</evidence>
<feature type="transmembrane region" description="Helical" evidence="1">
    <location>
        <begin position="100"/>
        <end position="116"/>
    </location>
</feature>
<keyword evidence="1 2" id="KW-0812">Transmembrane</keyword>
<feature type="transmembrane region" description="Helical" evidence="1">
    <location>
        <begin position="74"/>
        <end position="93"/>
    </location>
</feature>
<feature type="transmembrane region" description="Helical" evidence="1">
    <location>
        <begin position="218"/>
        <end position="234"/>
    </location>
</feature>
<feature type="transmembrane region" description="Helical" evidence="1">
    <location>
        <begin position="145"/>
        <end position="164"/>
    </location>
</feature>
<keyword evidence="3" id="KW-1185">Reference proteome</keyword>
<feature type="transmembrane region" description="Helical" evidence="1">
    <location>
        <begin position="122"/>
        <end position="138"/>
    </location>
</feature>
<dbReference type="OrthoDB" id="176190at2"/>
<comment type="caution">
    <text evidence="2">The sequence shown here is derived from an EMBL/GenBank/DDBJ whole genome shotgun (WGS) entry which is preliminary data.</text>
</comment>
<organism evidence="2 3">
    <name type="scientific">Legionella steelei</name>
    <dbReference type="NCBI Taxonomy" id="947033"/>
    <lineage>
        <taxon>Bacteria</taxon>
        <taxon>Pseudomonadati</taxon>
        <taxon>Pseudomonadota</taxon>
        <taxon>Gammaproteobacteria</taxon>
        <taxon>Legionellales</taxon>
        <taxon>Legionellaceae</taxon>
        <taxon>Legionella</taxon>
    </lineage>
</organism>
<feature type="transmembrane region" description="Helical" evidence="1">
    <location>
        <begin position="268"/>
        <end position="286"/>
    </location>
</feature>
<accession>A0A0W0ZGZ8</accession>
<proteinExistence type="predicted"/>
<reference evidence="2 3" key="1">
    <citation type="submission" date="2015-11" db="EMBL/GenBank/DDBJ databases">
        <title>Genomic analysis of 38 Legionella species identifies large and diverse effector repertoires.</title>
        <authorList>
            <person name="Burstein D."/>
            <person name="Amaro F."/>
            <person name="Zusman T."/>
            <person name="Lifshitz Z."/>
            <person name="Cohen O."/>
            <person name="Gilbert J.A."/>
            <person name="Pupko T."/>
            <person name="Shuman H.A."/>
            <person name="Segal G."/>
        </authorList>
    </citation>
    <scope>NUCLEOTIDE SEQUENCE [LARGE SCALE GENOMIC DNA]</scope>
    <source>
        <strain evidence="2 3">IMVS3376</strain>
    </source>
</reference>
<dbReference type="STRING" id="947033.Lste_1439"/>
<evidence type="ECO:0000313" key="3">
    <source>
        <dbReference type="Proteomes" id="UP000054926"/>
    </source>
</evidence>
<dbReference type="EMBL" id="LNYY01000019">
    <property type="protein sequence ID" value="KTD68281.1"/>
    <property type="molecule type" value="Genomic_DNA"/>
</dbReference>
<feature type="transmembrane region" description="Helical" evidence="1">
    <location>
        <begin position="246"/>
        <end position="262"/>
    </location>
</feature>
<name>A0A0W0ZGZ8_9GAMM</name>
<sequence length="623" mass="71597">MLFDFLSKLMLLLIIMCMFIPFSPKMPAPGIDPSWALGLNQAVAQGLAFGKDIIFTLGPYSSLYTKAYHPATDFLMISGCLSLAISYWICLLFLMRRKPWYWFLIYCVPFLGMIYARDSLFFSYPLLAGLISYQIIFIENRAMLANIYLLLLVFFLFAPFGLLVLIKGSMLILCMLMLILCFIFFLTNNEKKLAFICLASPTVSIIFFWLMAGQHLSSLPAYLISTVWIASGFTEAMSTNGNANEVILYLFTCLLILLAISWQKKITIGAKIFLLGIYFVFLFVSFKTGFTRHVGHAFIPGTSALLATLFLPFIFNSRVNALLILVSLNSWYYINSHYTGISLRDNFISSYSSAWHGLKSRIQDPDWLKKNFLFTMNFLRDQTAFPRLQGTTDIYSYDQSYLISSQNIWSPRPIFQSYSVFNPGLAEKNKKHLQGTNNPDNIIFKIEPIDQRVPSLEDGASWPLLLVNYKPTLLTSNFLFLHKKKHPHQVNLTLLKKEFHVLGEHVRLPKKQLLFVEINLKPTIWGALATIFFRPQQLQITLQLKNGTTKQYRLVANMARSTFLLTPLIENTDEFSMLYEKDNKLNDKTVSSIIITTSQEINWHWNNTYTINFKYIDTGKIFS</sequence>
<dbReference type="AlphaFoldDB" id="A0A0W0ZGZ8"/>
<feature type="transmembrane region" description="Helical" evidence="1">
    <location>
        <begin position="170"/>
        <end position="186"/>
    </location>
</feature>
<keyword evidence="1" id="KW-1133">Transmembrane helix</keyword>
<keyword evidence="1" id="KW-0472">Membrane</keyword>
<feature type="transmembrane region" description="Helical" evidence="1">
    <location>
        <begin position="298"/>
        <end position="315"/>
    </location>
</feature>